<feature type="chain" id="PRO_5040917149" evidence="1">
    <location>
        <begin position="23"/>
        <end position="326"/>
    </location>
</feature>
<feature type="signal peptide" evidence="1">
    <location>
        <begin position="1"/>
        <end position="22"/>
    </location>
</feature>
<gene>
    <name evidence="2" type="ORF">CKO25_07840</name>
</gene>
<name>A0A9X0WHF4_9GAMM</name>
<evidence type="ECO:0000256" key="1">
    <source>
        <dbReference type="SAM" id="SignalP"/>
    </source>
</evidence>
<sequence length="326" mass="36502">MKITSMWAGTMAAGLSLGLSVASLPEARASNLPALNLGFTSFLDGGPPAGPGWYVQQYLQFYRDGQIQGPGGGNQLFPTRQGFATAKVDANIGLTQLLYQSDQPLLLGGKWGINLMLPYGKLDTEPRDNLILSTNSSPWGDLLIGPYLQWDPVMGPNGPKYVQRVELQFILPTGSYSSDHPLNLGSNFFSFNPYWAATLWLTPKWTASWRLHYLWNAENNDPYRLLGASNSQAGQAYHINFASAYEVLPERLRVGINGYFLQQFTETKVNGRSIPNSEEQVLGLGPGLVYHFSRHNHLFANYYWESNAENRPEGNRFNLRFVHHFH</sequence>
<dbReference type="EMBL" id="NRSD01000006">
    <property type="protein sequence ID" value="MBK1644561.1"/>
    <property type="molecule type" value="Genomic_DNA"/>
</dbReference>
<dbReference type="Pfam" id="PF13557">
    <property type="entry name" value="Phenol_MetA_deg"/>
    <property type="match status" value="1"/>
</dbReference>
<evidence type="ECO:0000313" key="3">
    <source>
        <dbReference type="Proteomes" id="UP001138802"/>
    </source>
</evidence>
<comment type="caution">
    <text evidence="2">The sequence shown here is derived from an EMBL/GenBank/DDBJ whole genome shotgun (WGS) entry which is preliminary data.</text>
</comment>
<organism evidence="2 3">
    <name type="scientific">Thiocapsa imhoffii</name>
    <dbReference type="NCBI Taxonomy" id="382777"/>
    <lineage>
        <taxon>Bacteria</taxon>
        <taxon>Pseudomonadati</taxon>
        <taxon>Pseudomonadota</taxon>
        <taxon>Gammaproteobacteria</taxon>
        <taxon>Chromatiales</taxon>
        <taxon>Chromatiaceae</taxon>
        <taxon>Thiocapsa</taxon>
    </lineage>
</organism>
<dbReference type="Proteomes" id="UP001138802">
    <property type="component" value="Unassembled WGS sequence"/>
</dbReference>
<dbReference type="InterPro" id="IPR025737">
    <property type="entry name" value="FApF"/>
</dbReference>
<accession>A0A9X0WHF4</accession>
<reference evidence="2 3" key="1">
    <citation type="journal article" date="2020" name="Microorganisms">
        <title>Osmotic Adaptation and Compatible Solute Biosynthesis of Phototrophic Bacteria as Revealed from Genome Analyses.</title>
        <authorList>
            <person name="Imhoff J.F."/>
            <person name="Rahn T."/>
            <person name="Kunzel S."/>
            <person name="Keller A."/>
            <person name="Neulinger S.C."/>
        </authorList>
    </citation>
    <scope>NUCLEOTIDE SEQUENCE [LARGE SCALE GENOMIC DNA]</scope>
    <source>
        <strain evidence="2 3">DSM 21303</strain>
    </source>
</reference>
<proteinExistence type="predicted"/>
<dbReference type="RefSeq" id="WP_200387371.1">
    <property type="nucleotide sequence ID" value="NZ_NRSD01000006.1"/>
</dbReference>
<keyword evidence="1" id="KW-0732">Signal</keyword>
<keyword evidence="3" id="KW-1185">Reference proteome</keyword>
<dbReference type="AlphaFoldDB" id="A0A9X0WHF4"/>
<evidence type="ECO:0000313" key="2">
    <source>
        <dbReference type="EMBL" id="MBK1644561.1"/>
    </source>
</evidence>
<protein>
    <submittedName>
        <fullName evidence="2">Phenol degradation protein meta</fullName>
    </submittedName>
</protein>